<dbReference type="EMBL" id="JAVRRD010000023">
    <property type="protein sequence ID" value="KAK5048062.1"/>
    <property type="molecule type" value="Genomic_DNA"/>
</dbReference>
<protein>
    <submittedName>
        <fullName evidence="2">Uncharacterized protein</fullName>
    </submittedName>
</protein>
<reference evidence="2 3" key="1">
    <citation type="submission" date="2023-08" db="EMBL/GenBank/DDBJ databases">
        <title>Black Yeasts Isolated from many extreme environments.</title>
        <authorList>
            <person name="Coleine C."/>
            <person name="Stajich J.E."/>
            <person name="Selbmann L."/>
        </authorList>
    </citation>
    <scope>NUCLEOTIDE SEQUENCE [LARGE SCALE GENOMIC DNA]</scope>
    <source>
        <strain evidence="2 3">CCFEE 5792</strain>
    </source>
</reference>
<evidence type="ECO:0000313" key="3">
    <source>
        <dbReference type="Proteomes" id="UP001358417"/>
    </source>
</evidence>
<dbReference type="AlphaFoldDB" id="A0AAV9N297"/>
<sequence>MLLTVLTPTSNVPGDELPKSSMWSGDWIVVIEGLTFAWMRNFSINAAPPVVVTSTPTLTFTTPYIPSTTVTTTFTSGYTTTLLPSTITLPSTTSTRTITVKPMQVTVTSTLTQTRQRTTRVFSKTVTTTTITTSCKTQPPKRDRTCTLRPTRATLAAADVPVTVLPRIRRGEPDVLERVRQRGVSPRQEGESVKPGSGPGTYLNTLLPIAAANETKDLCTTTFLDTAKVVSSWITVTLPTSTELVSEYATTTATITPAPVTAYSDRARTTITITGPTPTRTRTTKVYTTERITSTVWATITSTVRTTPSGVVCATSRY</sequence>
<dbReference type="Proteomes" id="UP001358417">
    <property type="component" value="Unassembled WGS sequence"/>
</dbReference>
<proteinExistence type="predicted"/>
<name>A0AAV9N297_9EURO</name>
<organism evidence="2 3">
    <name type="scientific">Exophiala bonariae</name>
    <dbReference type="NCBI Taxonomy" id="1690606"/>
    <lineage>
        <taxon>Eukaryota</taxon>
        <taxon>Fungi</taxon>
        <taxon>Dikarya</taxon>
        <taxon>Ascomycota</taxon>
        <taxon>Pezizomycotina</taxon>
        <taxon>Eurotiomycetes</taxon>
        <taxon>Chaetothyriomycetidae</taxon>
        <taxon>Chaetothyriales</taxon>
        <taxon>Herpotrichiellaceae</taxon>
        <taxon>Exophiala</taxon>
    </lineage>
</organism>
<accession>A0AAV9N297</accession>
<feature type="region of interest" description="Disordered" evidence="1">
    <location>
        <begin position="179"/>
        <end position="199"/>
    </location>
</feature>
<dbReference type="RefSeq" id="XP_064703568.1">
    <property type="nucleotide sequence ID" value="XM_064849813.1"/>
</dbReference>
<gene>
    <name evidence="2" type="ORF">LTR84_006252</name>
</gene>
<evidence type="ECO:0000313" key="2">
    <source>
        <dbReference type="EMBL" id="KAK5048062.1"/>
    </source>
</evidence>
<comment type="caution">
    <text evidence="2">The sequence shown here is derived from an EMBL/GenBank/DDBJ whole genome shotgun (WGS) entry which is preliminary data.</text>
</comment>
<keyword evidence="3" id="KW-1185">Reference proteome</keyword>
<dbReference type="GeneID" id="89974424"/>
<evidence type="ECO:0000256" key="1">
    <source>
        <dbReference type="SAM" id="MobiDB-lite"/>
    </source>
</evidence>